<gene>
    <name evidence="1" type="ORF">L195_g061567</name>
</gene>
<evidence type="ECO:0000313" key="2">
    <source>
        <dbReference type="Proteomes" id="UP000236291"/>
    </source>
</evidence>
<evidence type="ECO:0000313" key="1">
    <source>
        <dbReference type="EMBL" id="PNX63318.1"/>
    </source>
</evidence>
<protein>
    <submittedName>
        <fullName evidence="1">Uncharacterized protein</fullName>
    </submittedName>
</protein>
<reference evidence="1 2" key="1">
    <citation type="journal article" date="2014" name="Am. J. Bot.">
        <title>Genome assembly and annotation for red clover (Trifolium pratense; Fabaceae).</title>
        <authorList>
            <person name="Istvanek J."/>
            <person name="Jaros M."/>
            <person name="Krenek A."/>
            <person name="Repkova J."/>
        </authorList>
    </citation>
    <scope>NUCLEOTIDE SEQUENCE [LARGE SCALE GENOMIC DNA]</scope>
    <source>
        <strain evidence="2">cv. Tatra</strain>
        <tissue evidence="1">Young leaves</tissue>
    </source>
</reference>
<comment type="caution">
    <text evidence="1">The sequence shown here is derived from an EMBL/GenBank/DDBJ whole genome shotgun (WGS) entry which is preliminary data.</text>
</comment>
<feature type="non-terminal residue" evidence="1">
    <location>
        <position position="26"/>
    </location>
</feature>
<sequence length="26" mass="2758">MAGLPTPGTPYGGWEATNVELRGHFV</sequence>
<proteinExistence type="predicted"/>
<name>A0A2K3KAM9_TRIPR</name>
<dbReference type="Proteomes" id="UP000236291">
    <property type="component" value="Unassembled WGS sequence"/>
</dbReference>
<accession>A0A2K3KAM9</accession>
<dbReference type="EMBL" id="ASHM01154273">
    <property type="protein sequence ID" value="PNX63318.1"/>
    <property type="molecule type" value="Genomic_DNA"/>
</dbReference>
<dbReference type="AlphaFoldDB" id="A0A2K3KAM9"/>
<reference evidence="1 2" key="2">
    <citation type="journal article" date="2017" name="Front. Plant Sci.">
        <title>Gene Classification and Mining of Molecular Markers Useful in Red Clover (Trifolium pratense) Breeding.</title>
        <authorList>
            <person name="Istvanek J."/>
            <person name="Dluhosova J."/>
            <person name="Dluhos P."/>
            <person name="Patkova L."/>
            <person name="Nedelnik J."/>
            <person name="Repkova J."/>
        </authorList>
    </citation>
    <scope>NUCLEOTIDE SEQUENCE [LARGE SCALE GENOMIC DNA]</scope>
    <source>
        <strain evidence="2">cv. Tatra</strain>
        <tissue evidence="1">Young leaves</tissue>
    </source>
</reference>
<organism evidence="1 2">
    <name type="scientific">Trifolium pratense</name>
    <name type="common">Red clover</name>
    <dbReference type="NCBI Taxonomy" id="57577"/>
    <lineage>
        <taxon>Eukaryota</taxon>
        <taxon>Viridiplantae</taxon>
        <taxon>Streptophyta</taxon>
        <taxon>Embryophyta</taxon>
        <taxon>Tracheophyta</taxon>
        <taxon>Spermatophyta</taxon>
        <taxon>Magnoliopsida</taxon>
        <taxon>eudicotyledons</taxon>
        <taxon>Gunneridae</taxon>
        <taxon>Pentapetalae</taxon>
        <taxon>rosids</taxon>
        <taxon>fabids</taxon>
        <taxon>Fabales</taxon>
        <taxon>Fabaceae</taxon>
        <taxon>Papilionoideae</taxon>
        <taxon>50 kb inversion clade</taxon>
        <taxon>NPAAA clade</taxon>
        <taxon>Hologalegina</taxon>
        <taxon>IRL clade</taxon>
        <taxon>Trifolieae</taxon>
        <taxon>Trifolium</taxon>
    </lineage>
</organism>